<dbReference type="PANTHER" id="PTHR25466:SF3">
    <property type="entry name" value="PROGRAMMED CELL DEATH 1 LIGAND 1"/>
    <property type="match status" value="1"/>
</dbReference>
<evidence type="ECO:0000256" key="7">
    <source>
        <dbReference type="ARBA" id="ARBA00023157"/>
    </source>
</evidence>
<dbReference type="InterPro" id="IPR003599">
    <property type="entry name" value="Ig_sub"/>
</dbReference>
<dbReference type="InterPro" id="IPR013106">
    <property type="entry name" value="Ig_V-set"/>
</dbReference>
<evidence type="ECO:0000313" key="14">
    <source>
        <dbReference type="Proteomes" id="UP001066276"/>
    </source>
</evidence>
<evidence type="ECO:0000256" key="1">
    <source>
        <dbReference type="ARBA" id="ARBA00004251"/>
    </source>
</evidence>
<evidence type="ECO:0000256" key="6">
    <source>
        <dbReference type="ARBA" id="ARBA00023136"/>
    </source>
</evidence>
<keyword evidence="10" id="KW-0393">Immunoglobulin domain</keyword>
<dbReference type="InterPro" id="IPR053896">
    <property type="entry name" value="BTN3A2-like_Ig-C"/>
</dbReference>
<dbReference type="Pfam" id="PF07686">
    <property type="entry name" value="V-set"/>
    <property type="match status" value="1"/>
</dbReference>
<dbReference type="GO" id="GO:0009897">
    <property type="term" value="C:external side of plasma membrane"/>
    <property type="evidence" value="ECO:0007669"/>
    <property type="project" value="TreeGrafter"/>
</dbReference>
<dbReference type="PANTHER" id="PTHR25466">
    <property type="entry name" value="T-LYMPHOCYTE ACTIVATION ANTIGEN"/>
    <property type="match status" value="1"/>
</dbReference>
<dbReference type="Pfam" id="PF22705">
    <property type="entry name" value="C2-set_3"/>
    <property type="match status" value="1"/>
</dbReference>
<evidence type="ECO:0000256" key="3">
    <source>
        <dbReference type="ARBA" id="ARBA00022692"/>
    </source>
</evidence>
<evidence type="ECO:0000259" key="12">
    <source>
        <dbReference type="PROSITE" id="PS50835"/>
    </source>
</evidence>
<keyword evidence="5" id="KW-1133">Transmembrane helix</keyword>
<comment type="caution">
    <text evidence="13">The sequence shown here is derived from an EMBL/GenBank/DDBJ whole genome shotgun (WGS) entry which is preliminary data.</text>
</comment>
<dbReference type="InterPro" id="IPR013783">
    <property type="entry name" value="Ig-like_fold"/>
</dbReference>
<evidence type="ECO:0000256" key="9">
    <source>
        <dbReference type="ARBA" id="ARBA00023180"/>
    </source>
</evidence>
<keyword evidence="8" id="KW-0675">Receptor</keyword>
<feature type="signal peptide" evidence="11">
    <location>
        <begin position="1"/>
        <end position="23"/>
    </location>
</feature>
<dbReference type="InterPro" id="IPR036179">
    <property type="entry name" value="Ig-like_dom_sf"/>
</dbReference>
<evidence type="ECO:0000256" key="11">
    <source>
        <dbReference type="SAM" id="SignalP"/>
    </source>
</evidence>
<dbReference type="GO" id="GO:0031295">
    <property type="term" value="P:T cell costimulation"/>
    <property type="evidence" value="ECO:0007669"/>
    <property type="project" value="TreeGrafter"/>
</dbReference>
<dbReference type="AlphaFoldDB" id="A0AAV7PAZ2"/>
<comment type="subcellular location">
    <subcellularLocation>
        <location evidence="1">Cell membrane</location>
        <topology evidence="1">Single-pass type I membrane protein</topology>
    </subcellularLocation>
</comment>
<protein>
    <recommendedName>
        <fullName evidence="12">Ig-like domain-containing protein</fullName>
    </recommendedName>
</protein>
<organism evidence="13 14">
    <name type="scientific">Pleurodeles waltl</name>
    <name type="common">Iberian ribbed newt</name>
    <dbReference type="NCBI Taxonomy" id="8319"/>
    <lineage>
        <taxon>Eukaryota</taxon>
        <taxon>Metazoa</taxon>
        <taxon>Chordata</taxon>
        <taxon>Craniata</taxon>
        <taxon>Vertebrata</taxon>
        <taxon>Euteleostomi</taxon>
        <taxon>Amphibia</taxon>
        <taxon>Batrachia</taxon>
        <taxon>Caudata</taxon>
        <taxon>Salamandroidea</taxon>
        <taxon>Salamandridae</taxon>
        <taxon>Pleurodelinae</taxon>
        <taxon>Pleurodeles</taxon>
    </lineage>
</organism>
<name>A0AAV7PAZ2_PLEWA</name>
<keyword evidence="2" id="KW-1003">Cell membrane</keyword>
<feature type="domain" description="Ig-like" evidence="12">
    <location>
        <begin position="25"/>
        <end position="143"/>
    </location>
</feature>
<dbReference type="InterPro" id="IPR007110">
    <property type="entry name" value="Ig-like_dom"/>
</dbReference>
<dbReference type="GO" id="GO:0007166">
    <property type="term" value="P:cell surface receptor signaling pathway"/>
    <property type="evidence" value="ECO:0007669"/>
    <property type="project" value="TreeGrafter"/>
</dbReference>
<keyword evidence="9" id="KW-0325">Glycoprotein</keyword>
<reference evidence="13" key="1">
    <citation type="journal article" date="2022" name="bioRxiv">
        <title>Sequencing and chromosome-scale assembly of the giantPleurodeles waltlgenome.</title>
        <authorList>
            <person name="Brown T."/>
            <person name="Elewa A."/>
            <person name="Iarovenko S."/>
            <person name="Subramanian E."/>
            <person name="Araus A.J."/>
            <person name="Petzold A."/>
            <person name="Susuki M."/>
            <person name="Suzuki K.-i.T."/>
            <person name="Hayashi T."/>
            <person name="Toyoda A."/>
            <person name="Oliveira C."/>
            <person name="Osipova E."/>
            <person name="Leigh N.D."/>
            <person name="Simon A."/>
            <person name="Yun M.H."/>
        </authorList>
    </citation>
    <scope>NUCLEOTIDE SEQUENCE</scope>
    <source>
        <strain evidence="13">20211129_DDA</strain>
        <tissue evidence="13">Liver</tissue>
    </source>
</reference>
<evidence type="ECO:0000256" key="4">
    <source>
        <dbReference type="ARBA" id="ARBA00022729"/>
    </source>
</evidence>
<keyword evidence="4 11" id="KW-0732">Signal</keyword>
<gene>
    <name evidence="13" type="ORF">NDU88_003925</name>
</gene>
<dbReference type="SUPFAM" id="SSF48726">
    <property type="entry name" value="Immunoglobulin"/>
    <property type="match status" value="1"/>
</dbReference>
<sequence>MLVSKVEMLFWALIFHGGHLLAATPLVSVSAPIFRARLEGDVLLGCTFMPRSPVQTSRLNILWYHYSDDETHVVHHYSASEEGNVSVEPQHPLYHGRALMQLSQIHHGNVSLELTKVTVQDAGLYRCIVNEASGMAYAETVLEVYAPYQIGRLLLSRRKETIYGACEFSQGYPQAELEWHYNDGSPIDGDSTQEVAKGSEGLFRITGTVQLFHRSRATLCCSWKNSFTWHNNTLCQSIEDVWMSQKRYTGTWAILFLMFFLAFCVTCHNCCNNGPAEKKRSSPLGWRCLDPKTDQEEQSCRLLLCHSNDWKIVENSLGAGVEIVLLGLPLHTEELLLKFQNHKSPDCLFGDAEPLQRPLHTMEMRSGLSISVELDFEFIQSYLTRLETRYSDFERTKKKRFAFVYSCADNLDGRMKMHISSVFGILRSRTGSYPAVVLIDATMDTASDVVLFFRSFDAHRLLIVKEQKKGADKREIFQRFLDVCLSETTLSSNRANGWQTQNESML</sequence>
<accession>A0AAV7PAZ2</accession>
<dbReference type="GO" id="GO:0042130">
    <property type="term" value="P:negative regulation of T cell proliferation"/>
    <property type="evidence" value="ECO:0007669"/>
    <property type="project" value="TreeGrafter"/>
</dbReference>
<dbReference type="PROSITE" id="PS50835">
    <property type="entry name" value="IG_LIKE"/>
    <property type="match status" value="1"/>
</dbReference>
<evidence type="ECO:0000256" key="5">
    <source>
        <dbReference type="ARBA" id="ARBA00022989"/>
    </source>
</evidence>
<evidence type="ECO:0000256" key="10">
    <source>
        <dbReference type="ARBA" id="ARBA00023319"/>
    </source>
</evidence>
<keyword evidence="14" id="KW-1185">Reference proteome</keyword>
<proteinExistence type="predicted"/>
<keyword evidence="6" id="KW-0472">Membrane</keyword>
<dbReference type="GO" id="GO:0006955">
    <property type="term" value="P:immune response"/>
    <property type="evidence" value="ECO:0007669"/>
    <property type="project" value="TreeGrafter"/>
</dbReference>
<dbReference type="GO" id="GO:0071222">
    <property type="term" value="P:cellular response to lipopolysaccharide"/>
    <property type="evidence" value="ECO:0007669"/>
    <property type="project" value="TreeGrafter"/>
</dbReference>
<dbReference type="EMBL" id="JANPWB010000011">
    <property type="protein sequence ID" value="KAJ1125496.1"/>
    <property type="molecule type" value="Genomic_DNA"/>
</dbReference>
<dbReference type="Gene3D" id="2.60.40.10">
    <property type="entry name" value="Immunoglobulins"/>
    <property type="match status" value="2"/>
</dbReference>
<keyword evidence="7" id="KW-1015">Disulfide bond</keyword>
<dbReference type="Proteomes" id="UP001066276">
    <property type="component" value="Chromosome 7"/>
</dbReference>
<dbReference type="SMART" id="SM00409">
    <property type="entry name" value="IG"/>
    <property type="match status" value="1"/>
</dbReference>
<dbReference type="GO" id="GO:0042102">
    <property type="term" value="P:positive regulation of T cell proliferation"/>
    <property type="evidence" value="ECO:0007669"/>
    <property type="project" value="TreeGrafter"/>
</dbReference>
<evidence type="ECO:0000256" key="2">
    <source>
        <dbReference type="ARBA" id="ARBA00022475"/>
    </source>
</evidence>
<feature type="chain" id="PRO_5043518560" description="Ig-like domain-containing protein" evidence="11">
    <location>
        <begin position="24"/>
        <end position="506"/>
    </location>
</feature>
<dbReference type="InterPro" id="IPR051713">
    <property type="entry name" value="T-cell_Activation_Regulation"/>
</dbReference>
<evidence type="ECO:0000256" key="8">
    <source>
        <dbReference type="ARBA" id="ARBA00023170"/>
    </source>
</evidence>
<keyword evidence="3" id="KW-0812">Transmembrane</keyword>
<evidence type="ECO:0000313" key="13">
    <source>
        <dbReference type="EMBL" id="KAJ1125496.1"/>
    </source>
</evidence>